<feature type="binding site" evidence="6">
    <location>
        <position position="132"/>
    </location>
    <ligand>
        <name>substrate</name>
    </ligand>
</feature>
<dbReference type="STRING" id="69395.AQ619_13135"/>
<feature type="binding site" evidence="6 7">
    <location>
        <position position="194"/>
    </location>
    <ligand>
        <name>FMN</name>
        <dbReference type="ChEBI" id="CHEBI:58210"/>
    </ligand>
</feature>
<keyword evidence="2 6" id="KW-0285">Flavoprotein</keyword>
<feature type="binding site" evidence="6">
    <location>
        <begin position="200"/>
        <end position="202"/>
    </location>
    <ligand>
        <name>substrate</name>
    </ligand>
</feature>
<feature type="binding site" evidence="6 7">
    <location>
        <position position="92"/>
    </location>
    <ligand>
        <name>FMN</name>
        <dbReference type="ChEBI" id="CHEBI:58210"/>
    </ligand>
</feature>
<dbReference type="HAMAP" id="MF_01629">
    <property type="entry name" value="PdxH"/>
    <property type="match status" value="1"/>
</dbReference>
<keyword evidence="4 6" id="KW-0560">Oxidoreductase</keyword>
<comment type="similarity">
    <text evidence="1 6">Belongs to the pyridoxamine 5'-phosphate oxidase family.</text>
</comment>
<dbReference type="GO" id="GO:0010181">
    <property type="term" value="F:FMN binding"/>
    <property type="evidence" value="ECO:0007669"/>
    <property type="project" value="UniProtKB-UniRule"/>
</dbReference>
<dbReference type="InterPro" id="IPR011576">
    <property type="entry name" value="Pyridox_Oxase_N"/>
</dbReference>
<feature type="binding site" evidence="6 7">
    <location>
        <begin position="70"/>
        <end position="75"/>
    </location>
    <ligand>
        <name>FMN</name>
        <dbReference type="ChEBI" id="CHEBI:58210"/>
    </ligand>
</feature>
<dbReference type="InterPro" id="IPR012349">
    <property type="entry name" value="Split_barrel_FMN-bd"/>
</dbReference>
<feature type="binding site" evidence="6 7">
    <location>
        <begin position="149"/>
        <end position="150"/>
    </location>
    <ligand>
        <name>FMN</name>
        <dbReference type="ChEBI" id="CHEBI:58210"/>
    </ligand>
</feature>
<evidence type="ECO:0000256" key="2">
    <source>
        <dbReference type="ARBA" id="ARBA00022630"/>
    </source>
</evidence>
<dbReference type="KEGG" id="chq:AQ619_13135"/>
<comment type="subunit">
    <text evidence="6">Homodimer.</text>
</comment>
<comment type="cofactor">
    <cofactor evidence="6 7">
        <name>FMN</name>
        <dbReference type="ChEBI" id="CHEBI:58210"/>
    </cofactor>
    <text evidence="6 7">Binds 1 FMN per subunit.</text>
</comment>
<dbReference type="EC" id="1.4.3.5" evidence="6"/>
<evidence type="ECO:0000256" key="1">
    <source>
        <dbReference type="ARBA" id="ARBA00007301"/>
    </source>
</evidence>
<comment type="caution">
    <text evidence="6">Lacks conserved residue(s) required for the propagation of feature annotation.</text>
</comment>
<keyword evidence="11" id="KW-1185">Reference proteome</keyword>
<dbReference type="InterPro" id="IPR000659">
    <property type="entry name" value="Pyridox_Oxase"/>
</dbReference>
<dbReference type="Proteomes" id="UP000056905">
    <property type="component" value="Chromosome"/>
</dbReference>
<dbReference type="PIRSF" id="PIRSF000190">
    <property type="entry name" value="Pyd_amn-ph_oxd"/>
    <property type="match status" value="1"/>
</dbReference>
<comment type="catalytic activity">
    <reaction evidence="6">
        <text>pyridoxamine 5'-phosphate + O2 + H2O = pyridoxal 5'-phosphate + H2O2 + NH4(+)</text>
        <dbReference type="Rhea" id="RHEA:15817"/>
        <dbReference type="ChEBI" id="CHEBI:15377"/>
        <dbReference type="ChEBI" id="CHEBI:15379"/>
        <dbReference type="ChEBI" id="CHEBI:16240"/>
        <dbReference type="ChEBI" id="CHEBI:28938"/>
        <dbReference type="ChEBI" id="CHEBI:58451"/>
        <dbReference type="ChEBI" id="CHEBI:597326"/>
        <dbReference type="EC" id="1.4.3.5"/>
    </reaction>
</comment>
<dbReference type="RefSeq" id="WP_062148385.1">
    <property type="nucleotide sequence ID" value="NZ_CP013002.1"/>
</dbReference>
<dbReference type="PANTHER" id="PTHR10851:SF0">
    <property type="entry name" value="PYRIDOXINE-5'-PHOSPHATE OXIDASE"/>
    <property type="match status" value="1"/>
</dbReference>
<comment type="pathway">
    <text evidence="6">Cofactor metabolism; pyridoxal 5'-phosphate salvage; pyridoxal 5'-phosphate from pyridoxine 5'-phosphate: step 1/1.</text>
</comment>
<evidence type="ECO:0000256" key="3">
    <source>
        <dbReference type="ARBA" id="ARBA00022643"/>
    </source>
</evidence>
<dbReference type="Gene3D" id="2.30.110.10">
    <property type="entry name" value="Electron Transport, Fmn-binding Protein, Chain A"/>
    <property type="match status" value="1"/>
</dbReference>
<evidence type="ECO:0000256" key="4">
    <source>
        <dbReference type="ARBA" id="ARBA00023002"/>
    </source>
</evidence>
<dbReference type="EMBL" id="CP013002">
    <property type="protein sequence ID" value="ALL14206.1"/>
    <property type="molecule type" value="Genomic_DNA"/>
</dbReference>
<evidence type="ECO:0000259" key="8">
    <source>
        <dbReference type="Pfam" id="PF01243"/>
    </source>
</evidence>
<dbReference type="Pfam" id="PF10590">
    <property type="entry name" value="PNP_phzG_C"/>
    <property type="match status" value="1"/>
</dbReference>
<reference evidence="10 11" key="1">
    <citation type="submission" date="2015-10" db="EMBL/GenBank/DDBJ databases">
        <title>Conservation of the essential genome among Caulobacter and Brevundimonas species.</title>
        <authorList>
            <person name="Scott D."/>
            <person name="Ely B."/>
        </authorList>
    </citation>
    <scope>NUCLEOTIDE SEQUENCE [LARGE SCALE GENOMIC DNA]</scope>
    <source>
        <strain evidence="10 11">CB4</strain>
    </source>
</reference>
<sequence length="221" mass="25194">MTDEALIPASPSDDDYVRQVTQAEPLPLLPEHDPFALFAEWLAEAGKKEPNDPNAVTVSTVDAEGMPDSRMVLLKDFDARGFVFYTNTESAKGVELNAHPKAALLFHWKSLRRQVRIRGLVESVSEAEADAYFASRARHSQLGAWASDQSRPLPDRLALERRVAEMGLRFGLGKVPRPPHWSGYRVVPQVMEFWRDRPFRLHERLVYDRVGDAWTTRRLFP</sequence>
<dbReference type="AlphaFoldDB" id="A0A0P0P1R3"/>
<feature type="domain" description="Pyridoxine 5'-phosphate oxidase dimerisation C-terminal" evidence="9">
    <location>
        <begin position="181"/>
        <end position="221"/>
    </location>
</feature>
<feature type="binding site" evidence="6">
    <location>
        <position position="140"/>
    </location>
    <ligand>
        <name>substrate</name>
    </ligand>
</feature>
<comment type="pathway">
    <text evidence="6">Cofactor metabolism; pyridoxal 5'-phosphate salvage; pyridoxal 5'-phosphate from pyridoxamine 5'-phosphate: step 1/1.</text>
</comment>
<proteinExistence type="inferred from homology"/>
<dbReference type="PANTHER" id="PTHR10851">
    <property type="entry name" value="PYRIDOXINE-5-PHOSPHATE OXIDASE"/>
    <property type="match status" value="1"/>
</dbReference>
<evidence type="ECO:0000256" key="7">
    <source>
        <dbReference type="PIRSR" id="PIRSR000190-2"/>
    </source>
</evidence>
<name>A0A0P0P1R3_9CAUL</name>
<feature type="domain" description="Pyridoxamine 5'-phosphate oxidase N-terminal" evidence="8">
    <location>
        <begin position="45"/>
        <end position="166"/>
    </location>
</feature>
<protein>
    <recommendedName>
        <fullName evidence="6">Pyridoxine/pyridoxamine 5'-phosphate oxidase</fullName>
        <ecNumber evidence="6">1.4.3.5</ecNumber>
    </recommendedName>
    <alternativeName>
        <fullName evidence="6">PNP/PMP oxidase</fullName>
        <shortName evidence="6">PNPOx</shortName>
    </alternativeName>
    <alternativeName>
        <fullName evidence="6">Pyridoxal 5'-phosphate synthase</fullName>
    </alternativeName>
</protein>
<evidence type="ECO:0000256" key="5">
    <source>
        <dbReference type="ARBA" id="ARBA00023096"/>
    </source>
</evidence>
<evidence type="ECO:0000313" key="11">
    <source>
        <dbReference type="Proteomes" id="UP000056905"/>
    </source>
</evidence>
<feature type="binding site" evidence="6 7">
    <location>
        <position position="114"/>
    </location>
    <ligand>
        <name>FMN</name>
        <dbReference type="ChEBI" id="CHEBI:58210"/>
    </ligand>
</feature>
<dbReference type="PROSITE" id="PS01064">
    <property type="entry name" value="PYRIDOX_OXIDASE"/>
    <property type="match status" value="1"/>
</dbReference>
<dbReference type="OrthoDB" id="9780392at2"/>
<dbReference type="InterPro" id="IPR019740">
    <property type="entry name" value="Pyridox_Oxase_CS"/>
</dbReference>
<dbReference type="SUPFAM" id="SSF50475">
    <property type="entry name" value="FMN-binding split barrel"/>
    <property type="match status" value="1"/>
</dbReference>
<feature type="binding site" evidence="6">
    <location>
        <position position="75"/>
    </location>
    <ligand>
        <name>substrate</name>
    </ligand>
</feature>
<dbReference type="NCBIfam" id="NF004231">
    <property type="entry name" value="PRK05679.1"/>
    <property type="match status" value="1"/>
</dbReference>
<dbReference type="GO" id="GO:0004733">
    <property type="term" value="F:pyridoxamine phosphate oxidase activity"/>
    <property type="evidence" value="ECO:0007669"/>
    <property type="project" value="UniProtKB-UniRule"/>
</dbReference>
<dbReference type="Pfam" id="PF01243">
    <property type="entry name" value="PNPOx_N"/>
    <property type="match status" value="1"/>
</dbReference>
<dbReference type="InterPro" id="IPR019576">
    <property type="entry name" value="Pyridoxamine_oxidase_dimer_C"/>
</dbReference>
<gene>
    <name evidence="6" type="primary">pdxH</name>
    <name evidence="10" type="ORF">AQ619_13135</name>
</gene>
<keyword evidence="3 6" id="KW-0288">FMN</keyword>
<feature type="binding site" evidence="6 7">
    <location>
        <position position="204"/>
    </location>
    <ligand>
        <name>FMN</name>
        <dbReference type="ChEBI" id="CHEBI:58210"/>
    </ligand>
</feature>
<dbReference type="UniPathway" id="UPA01068">
    <property type="reaction ID" value="UER00304"/>
</dbReference>
<comment type="function">
    <text evidence="6">Catalyzes the oxidation of either pyridoxine 5'-phosphate (PNP) or pyridoxamine 5'-phosphate (PMP) into pyridoxal 5'-phosphate (PLP).</text>
</comment>
<evidence type="ECO:0000313" key="10">
    <source>
        <dbReference type="EMBL" id="ALL14206.1"/>
    </source>
</evidence>
<feature type="binding site" evidence="6 7">
    <location>
        <begin position="85"/>
        <end position="86"/>
    </location>
    <ligand>
        <name>FMN</name>
        <dbReference type="ChEBI" id="CHEBI:58210"/>
    </ligand>
</feature>
<accession>A0A0P0P1R3</accession>
<comment type="catalytic activity">
    <reaction evidence="6">
        <text>pyridoxine 5'-phosphate + O2 = pyridoxal 5'-phosphate + H2O2</text>
        <dbReference type="Rhea" id="RHEA:15149"/>
        <dbReference type="ChEBI" id="CHEBI:15379"/>
        <dbReference type="ChEBI" id="CHEBI:16240"/>
        <dbReference type="ChEBI" id="CHEBI:58589"/>
        <dbReference type="ChEBI" id="CHEBI:597326"/>
        <dbReference type="EC" id="1.4.3.5"/>
    </reaction>
</comment>
<feature type="binding site" evidence="6">
    <location>
        <position position="136"/>
    </location>
    <ligand>
        <name>substrate</name>
    </ligand>
</feature>
<dbReference type="NCBIfam" id="TIGR00558">
    <property type="entry name" value="pdxH"/>
    <property type="match status" value="1"/>
</dbReference>
<evidence type="ECO:0000259" key="9">
    <source>
        <dbReference type="Pfam" id="PF10590"/>
    </source>
</evidence>
<dbReference type="GO" id="GO:0008615">
    <property type="term" value="P:pyridoxine biosynthetic process"/>
    <property type="evidence" value="ECO:0007669"/>
    <property type="project" value="UniProtKB-UniRule"/>
</dbReference>
<keyword evidence="5 6" id="KW-0664">Pyridoxine biosynthesis</keyword>
<organism evidence="10 11">
    <name type="scientific">Caulobacter henricii</name>
    <dbReference type="NCBI Taxonomy" id="69395"/>
    <lineage>
        <taxon>Bacteria</taxon>
        <taxon>Pseudomonadati</taxon>
        <taxon>Pseudomonadota</taxon>
        <taxon>Alphaproteobacteria</taxon>
        <taxon>Caulobacterales</taxon>
        <taxon>Caulobacteraceae</taxon>
        <taxon>Caulobacter</taxon>
    </lineage>
</organism>
<evidence type="ECO:0000256" key="6">
    <source>
        <dbReference type="HAMAP-Rule" id="MF_01629"/>
    </source>
</evidence>